<keyword evidence="9" id="KW-0472">Membrane</keyword>
<dbReference type="GO" id="GO:0032190">
    <property type="term" value="F:acrosin binding"/>
    <property type="evidence" value="ECO:0007669"/>
    <property type="project" value="TreeGrafter"/>
</dbReference>
<feature type="chain" id="PRO_5028185686" evidence="16">
    <location>
        <begin position="30"/>
        <end position="1159"/>
    </location>
</feature>
<feature type="region of interest" description="Disordered" evidence="15">
    <location>
        <begin position="333"/>
        <end position="361"/>
    </location>
</feature>
<evidence type="ECO:0000313" key="20">
    <source>
        <dbReference type="RefSeq" id="XP_034059447.1"/>
    </source>
</evidence>
<dbReference type="Gene3D" id="2.60.40.4100">
    <property type="entry name" value="Zona pellucida, ZP-C domain"/>
    <property type="match status" value="1"/>
</dbReference>
<comment type="caution">
    <text evidence="14">Lacks conserved residue(s) required for the propagation of feature annotation.</text>
</comment>
<feature type="signal peptide" evidence="16">
    <location>
        <begin position="1"/>
        <end position="29"/>
    </location>
</feature>
<dbReference type="Gene3D" id="2.60.40.3210">
    <property type="entry name" value="Zona pellucida, ZP-N domain"/>
    <property type="match status" value="1"/>
</dbReference>
<keyword evidence="10 14" id="KW-1015">Disulfide bond</keyword>
<keyword evidence="7" id="KW-0812">Transmembrane</keyword>
<gene>
    <name evidence="20" type="primary">LOC117538052</name>
</gene>
<accession>A0A6P8TSZ2</accession>
<comment type="similarity">
    <text evidence="2">Belongs to the ZP domain family. ZPB subfamily.</text>
</comment>
<feature type="disulfide bond" evidence="14">
    <location>
        <begin position="854"/>
        <end position="880"/>
    </location>
</feature>
<dbReference type="InterPro" id="IPR051148">
    <property type="entry name" value="Zona_Pellucida_Domain_gp"/>
</dbReference>
<evidence type="ECO:0000256" key="15">
    <source>
        <dbReference type="SAM" id="MobiDB-lite"/>
    </source>
</evidence>
<dbReference type="InterPro" id="IPR044913">
    <property type="entry name" value="P_trefoil_dom_sf"/>
</dbReference>
<comment type="subcellular location">
    <subcellularLocation>
        <location evidence="1">Cell membrane</location>
        <topology evidence="1">Single-pass type I membrane protein</topology>
    </subcellularLocation>
    <subcellularLocation>
        <location evidence="13">Zona pellucida</location>
    </subcellularLocation>
</comment>
<keyword evidence="4" id="KW-0964">Secreted</keyword>
<evidence type="ECO:0000256" key="11">
    <source>
        <dbReference type="ARBA" id="ARBA00023180"/>
    </source>
</evidence>
<keyword evidence="16" id="KW-0732">Signal</keyword>
<keyword evidence="19" id="KW-1185">Reference proteome</keyword>
<dbReference type="AlphaFoldDB" id="A0A6P8TSZ2"/>
<keyword evidence="12" id="KW-0278">Fertilization</keyword>
<dbReference type="PROSITE" id="PS51448">
    <property type="entry name" value="P_TREFOIL_2"/>
    <property type="match status" value="1"/>
</dbReference>
<dbReference type="KEGG" id="gacu:117538052"/>
<evidence type="ECO:0000256" key="2">
    <source>
        <dbReference type="ARBA" id="ARBA00010863"/>
    </source>
</evidence>
<evidence type="ECO:0000256" key="6">
    <source>
        <dbReference type="ARBA" id="ARBA00022685"/>
    </source>
</evidence>
<feature type="disulfide bond" evidence="14">
    <location>
        <begin position="864"/>
        <end position="879"/>
    </location>
</feature>
<dbReference type="InterPro" id="IPR000519">
    <property type="entry name" value="P_trefoil_dom"/>
</dbReference>
<dbReference type="InterPro" id="IPR042235">
    <property type="entry name" value="ZP-C_dom"/>
</dbReference>
<dbReference type="Pfam" id="PF00100">
    <property type="entry name" value="Zona_pellucida"/>
    <property type="match status" value="1"/>
</dbReference>
<organism evidence="19 20">
    <name type="scientific">Gymnodraco acuticeps</name>
    <name type="common">Antarctic dragonfish</name>
    <dbReference type="NCBI Taxonomy" id="8218"/>
    <lineage>
        <taxon>Eukaryota</taxon>
        <taxon>Metazoa</taxon>
        <taxon>Chordata</taxon>
        <taxon>Craniata</taxon>
        <taxon>Vertebrata</taxon>
        <taxon>Euteleostomi</taxon>
        <taxon>Actinopterygii</taxon>
        <taxon>Neopterygii</taxon>
        <taxon>Teleostei</taxon>
        <taxon>Neoteleostei</taxon>
        <taxon>Acanthomorphata</taxon>
        <taxon>Eupercaria</taxon>
        <taxon>Perciformes</taxon>
        <taxon>Notothenioidei</taxon>
        <taxon>Bathydraconidae</taxon>
        <taxon>Gymnodraco</taxon>
    </lineage>
</organism>
<dbReference type="SUPFAM" id="SSF57492">
    <property type="entry name" value="Trefoil"/>
    <property type="match status" value="1"/>
</dbReference>
<feature type="region of interest" description="Disordered" evidence="15">
    <location>
        <begin position="44"/>
        <end position="65"/>
    </location>
</feature>
<dbReference type="InterPro" id="IPR001507">
    <property type="entry name" value="ZP_dom"/>
</dbReference>
<dbReference type="RefSeq" id="XP_034059447.1">
    <property type="nucleotide sequence ID" value="XM_034203556.1"/>
</dbReference>
<evidence type="ECO:0000256" key="14">
    <source>
        <dbReference type="PROSITE-ProRule" id="PRU00779"/>
    </source>
</evidence>
<evidence type="ECO:0000259" key="17">
    <source>
        <dbReference type="PROSITE" id="PS51034"/>
    </source>
</evidence>
<feature type="domain" description="P-type" evidence="18">
    <location>
        <begin position="852"/>
        <end position="892"/>
    </location>
</feature>
<dbReference type="Pfam" id="PF23344">
    <property type="entry name" value="ZP-N"/>
    <property type="match status" value="1"/>
</dbReference>
<feature type="region of interest" description="Disordered" evidence="15">
    <location>
        <begin position="578"/>
        <end position="620"/>
    </location>
</feature>
<feature type="domain" description="ZP" evidence="17">
    <location>
        <begin position="894"/>
        <end position="1159"/>
    </location>
</feature>
<evidence type="ECO:0000256" key="12">
    <source>
        <dbReference type="ARBA" id="ARBA00023279"/>
    </source>
</evidence>
<dbReference type="SMART" id="SM00018">
    <property type="entry name" value="PD"/>
    <property type="match status" value="1"/>
</dbReference>
<dbReference type="GO" id="GO:0007339">
    <property type="term" value="P:binding of sperm to zona pellucida"/>
    <property type="evidence" value="ECO:0007669"/>
    <property type="project" value="TreeGrafter"/>
</dbReference>
<dbReference type="PROSITE" id="PS00025">
    <property type="entry name" value="P_TREFOIL_1"/>
    <property type="match status" value="1"/>
</dbReference>
<dbReference type="InParanoid" id="A0A6P8TSZ2"/>
<evidence type="ECO:0000256" key="16">
    <source>
        <dbReference type="SAM" id="SignalP"/>
    </source>
</evidence>
<dbReference type="InterPro" id="IPR055355">
    <property type="entry name" value="ZP-C"/>
</dbReference>
<dbReference type="InterPro" id="IPR017957">
    <property type="entry name" value="P_trefoil_CS"/>
</dbReference>
<dbReference type="CDD" id="cd00111">
    <property type="entry name" value="Trefoil"/>
    <property type="match status" value="1"/>
</dbReference>
<dbReference type="InterPro" id="IPR055356">
    <property type="entry name" value="ZP-N"/>
</dbReference>
<dbReference type="PROSITE" id="PS51034">
    <property type="entry name" value="ZP_2"/>
    <property type="match status" value="1"/>
</dbReference>
<dbReference type="GO" id="GO:0005886">
    <property type="term" value="C:plasma membrane"/>
    <property type="evidence" value="ECO:0007669"/>
    <property type="project" value="UniProtKB-SubCell"/>
</dbReference>
<feature type="compositionally biased region" description="Low complexity" evidence="15">
    <location>
        <begin position="578"/>
        <end position="610"/>
    </location>
</feature>
<keyword evidence="8" id="KW-1133">Transmembrane helix</keyword>
<dbReference type="GO" id="GO:0060468">
    <property type="term" value="P:prevention of polyspermy"/>
    <property type="evidence" value="ECO:0007669"/>
    <property type="project" value="TreeGrafter"/>
</dbReference>
<evidence type="ECO:0000256" key="9">
    <source>
        <dbReference type="ARBA" id="ARBA00023136"/>
    </source>
</evidence>
<dbReference type="Proteomes" id="UP000515161">
    <property type="component" value="Unplaced"/>
</dbReference>
<keyword evidence="3" id="KW-1003">Cell membrane</keyword>
<evidence type="ECO:0000256" key="4">
    <source>
        <dbReference type="ARBA" id="ARBA00022525"/>
    </source>
</evidence>
<proteinExistence type="inferred from homology"/>
<evidence type="ECO:0000313" key="19">
    <source>
        <dbReference type="Proteomes" id="UP000515161"/>
    </source>
</evidence>
<dbReference type="Gene3D" id="4.10.110.10">
    <property type="entry name" value="Spasmolytic Protein, domain 1"/>
    <property type="match status" value="1"/>
</dbReference>
<evidence type="ECO:0000256" key="13">
    <source>
        <dbReference type="ARBA" id="ARBA00024183"/>
    </source>
</evidence>
<feature type="compositionally biased region" description="Low complexity" evidence="15">
    <location>
        <begin position="334"/>
        <end position="351"/>
    </location>
</feature>
<dbReference type="OrthoDB" id="9907024at2759"/>
<evidence type="ECO:0000256" key="8">
    <source>
        <dbReference type="ARBA" id="ARBA00022989"/>
    </source>
</evidence>
<evidence type="ECO:0000256" key="3">
    <source>
        <dbReference type="ARBA" id="ARBA00022475"/>
    </source>
</evidence>
<name>A0A6P8TSZ2_GYMAC</name>
<dbReference type="GeneID" id="117538052"/>
<keyword evidence="11" id="KW-0325">Glycoprotein</keyword>
<evidence type="ECO:0000256" key="5">
    <source>
        <dbReference type="ARBA" id="ARBA00022530"/>
    </source>
</evidence>
<dbReference type="PANTHER" id="PTHR23343:SF117">
    <property type="entry name" value="ZONA PELLUCIDA SPERM-BINDING PROTEIN 4-LIKE ISOFORM X1"/>
    <property type="match status" value="1"/>
</dbReference>
<protein>
    <submittedName>
        <fullName evidence="20">Uncharacterized protein LOC117538052</fullName>
    </submittedName>
</protein>
<dbReference type="SMART" id="SM00241">
    <property type="entry name" value="ZP"/>
    <property type="match status" value="1"/>
</dbReference>
<feature type="region of interest" description="Disordered" evidence="15">
    <location>
        <begin position="386"/>
        <end position="406"/>
    </location>
</feature>
<evidence type="ECO:0000256" key="10">
    <source>
        <dbReference type="ARBA" id="ARBA00023157"/>
    </source>
</evidence>
<keyword evidence="6" id="KW-0165">Cleavage on pair of basic residues</keyword>
<feature type="compositionally biased region" description="Pro residues" evidence="15">
    <location>
        <begin position="387"/>
        <end position="403"/>
    </location>
</feature>
<evidence type="ECO:0000256" key="1">
    <source>
        <dbReference type="ARBA" id="ARBA00004251"/>
    </source>
</evidence>
<evidence type="ECO:0000256" key="7">
    <source>
        <dbReference type="ARBA" id="ARBA00022692"/>
    </source>
</evidence>
<keyword evidence="5" id="KW-0272">Extracellular matrix</keyword>
<dbReference type="Pfam" id="PF00088">
    <property type="entry name" value="Trefoil"/>
    <property type="match status" value="1"/>
</dbReference>
<dbReference type="PANTHER" id="PTHR23343">
    <property type="entry name" value="ZONA PELLUCIDA SPERM-BINDING PROTEIN"/>
    <property type="match status" value="1"/>
</dbReference>
<dbReference type="GO" id="GO:0035804">
    <property type="term" value="F:structural constituent of egg coat"/>
    <property type="evidence" value="ECO:0007669"/>
    <property type="project" value="TreeGrafter"/>
</dbReference>
<evidence type="ECO:0000259" key="18">
    <source>
        <dbReference type="PROSITE" id="PS51448"/>
    </source>
</evidence>
<sequence>MSCKQRRDHITLFSFIATFCLFTFQVSHSVSLGQTKEGLPAYQVHDNDQQQGPGLPMSNPPDLTELRPESVISLGEPDPHVSAPTRHDHLFRTIGHIRPVERTSTSVSKNEYQADFTGFHVQGKVSGPTSSPYFSTWLAMSPLVKCDDGVMTFTATGEEFTHLLVDRGTASPISLSQLPPYCGYLVKTSWSDLEMMVPYDACYITQENGSYVLPMLWWGSPLKLSCPAQASAPLPSSSHSAPQMFCSPYGMALQMQGQEQDIQLLGVLVNGGWGPFVSQECAYRVSSSPGNLAFFISYSAACITHSGGLHLQFVLDDQTYILSCPVNPQFPYNPDTVSPAPSTPPSTTTTTPPQPTTQEHFAQLPHFPNYPYPGFQYLQFPQVFPSGPQPAHTPHPTSPPATHPPKHPASLYYPEYYLQMPYYPEPTAAPVTQAPAPLTPSPLSPKQPAGPQYPVYPFYHPTYFNLYNHGLFSNPGVEVQPAPTSHPAITTPSPVPPTITRTTVPKQPDLPSYPFHQSYPKQTIHFPHITAPPHAKEMAQTVTQETHTPTTQPNTHTMCVHPPHPHYPNSHPLYPSHNLPSYPHHPVTHPPTTTTTTSTTTIPTTPTYTSDPVSPTAAPTPQHPHFQCLMGAIVVFLPFAHPESIQVRDKRMTWLLVSSVSPVCRYRLQRAEGSGVFLHSPLPACHSQQWTPTNISLPLRFWDLSMGQYRTLDLQCPYQTAPPAVVTPSVFPTPASTPTPTAKVSPTLVVPKPKVFCSSYQMAVELAPGPISEILVKDIKGNQMILQDTPKDCGYSARKGKDGKNLLSLELHSRCHMSVQGKLYIITVVYVTLNGRRKARLSCPVVIPRSGQECNLPIEQRLPCGPRSISQGQCRSVGCCFSKLPPACYYPMDECTIDRHFVFSVPASLTDPPLSPAMLVAAGNSTCKPERVTSDYALFKIPMDGCGTRRLMAGKTVIYMLEIINKVQALSLNYGTITRDSPVRLLVECRFLPGTVLSVSYLVKTPTLGSEVQTQGMFGVQLRIAKDAQYSSYHPQYHQPLQMLLGKPLYLEVRLLNAPDPSLVLLVNFCVAYPRSGKAVWMLLYNGCPNPLDPALQQAVLSDPRPASPQAQTRHFTISTFQFLPDGDFKDPDEEIYFMCSTEICSPRDGPCVEGCFGQ</sequence>
<reference evidence="20" key="1">
    <citation type="submission" date="2025-08" db="UniProtKB">
        <authorList>
            <consortium name="RefSeq"/>
        </authorList>
    </citation>
    <scope>IDENTIFICATION</scope>
</reference>
<dbReference type="GO" id="GO:0035805">
    <property type="term" value="C:egg coat"/>
    <property type="evidence" value="ECO:0007669"/>
    <property type="project" value="UniProtKB-SubCell"/>
</dbReference>